<evidence type="ECO:0000259" key="5">
    <source>
        <dbReference type="PROSITE" id="PS01124"/>
    </source>
</evidence>
<dbReference type="PROSITE" id="PS50110">
    <property type="entry name" value="RESPONSE_REGULATORY"/>
    <property type="match status" value="1"/>
</dbReference>
<dbReference type="SUPFAM" id="SSF46689">
    <property type="entry name" value="Homeodomain-like"/>
    <property type="match status" value="2"/>
</dbReference>
<keyword evidence="3" id="KW-0804">Transcription</keyword>
<dbReference type="RefSeq" id="WP_169278346.1">
    <property type="nucleotide sequence ID" value="NZ_CP051680.1"/>
</dbReference>
<dbReference type="AlphaFoldDB" id="A0A7Z2ZJB3"/>
<accession>A0A7Z2ZJB3</accession>
<dbReference type="GO" id="GO:0000160">
    <property type="term" value="P:phosphorelay signal transduction system"/>
    <property type="evidence" value="ECO:0007669"/>
    <property type="project" value="InterPro"/>
</dbReference>
<name>A0A7Z2ZJB3_9BACL</name>
<proteinExistence type="predicted"/>
<evidence type="ECO:0000256" key="3">
    <source>
        <dbReference type="ARBA" id="ARBA00023163"/>
    </source>
</evidence>
<dbReference type="InterPro" id="IPR001789">
    <property type="entry name" value="Sig_transdc_resp-reg_receiver"/>
</dbReference>
<dbReference type="Proteomes" id="UP000502248">
    <property type="component" value="Chromosome"/>
</dbReference>
<evidence type="ECO:0000259" key="6">
    <source>
        <dbReference type="PROSITE" id="PS50110"/>
    </source>
</evidence>
<dbReference type="EMBL" id="CP051680">
    <property type="protein sequence ID" value="QJD82041.1"/>
    <property type="molecule type" value="Genomic_DNA"/>
</dbReference>
<dbReference type="Pfam" id="PF12833">
    <property type="entry name" value="HTH_18"/>
    <property type="match status" value="1"/>
</dbReference>
<organism evidence="7 8">
    <name type="scientific">Cohnella herbarum</name>
    <dbReference type="NCBI Taxonomy" id="2728023"/>
    <lineage>
        <taxon>Bacteria</taxon>
        <taxon>Bacillati</taxon>
        <taxon>Bacillota</taxon>
        <taxon>Bacilli</taxon>
        <taxon>Bacillales</taxon>
        <taxon>Paenibacillaceae</taxon>
        <taxon>Cohnella</taxon>
    </lineage>
</organism>
<evidence type="ECO:0000313" key="7">
    <source>
        <dbReference type="EMBL" id="QJD82041.1"/>
    </source>
</evidence>
<reference evidence="7 8" key="1">
    <citation type="submission" date="2020-04" db="EMBL/GenBank/DDBJ databases">
        <title>Genome sequencing of novel species.</title>
        <authorList>
            <person name="Heo J."/>
            <person name="Kim S.-J."/>
            <person name="Kim J.-S."/>
            <person name="Hong S.-B."/>
            <person name="Kwon S.-W."/>
        </authorList>
    </citation>
    <scope>NUCLEOTIDE SEQUENCE [LARGE SCALE GENOMIC DNA]</scope>
    <source>
        <strain evidence="7 8">MFER-1</strain>
    </source>
</reference>
<feature type="modified residue" description="4-aspartylphosphate" evidence="4">
    <location>
        <position position="55"/>
    </location>
</feature>
<dbReference type="CDD" id="cd17536">
    <property type="entry name" value="REC_YesN-like"/>
    <property type="match status" value="1"/>
</dbReference>
<evidence type="ECO:0000256" key="2">
    <source>
        <dbReference type="ARBA" id="ARBA00023125"/>
    </source>
</evidence>
<feature type="domain" description="Response regulatory" evidence="6">
    <location>
        <begin position="3"/>
        <end position="120"/>
    </location>
</feature>
<gene>
    <name evidence="7" type="ORF">HH215_01805</name>
</gene>
<dbReference type="Gene3D" id="3.40.50.2300">
    <property type="match status" value="1"/>
</dbReference>
<dbReference type="Pfam" id="PF00072">
    <property type="entry name" value="Response_reg"/>
    <property type="match status" value="1"/>
</dbReference>
<keyword evidence="2" id="KW-0238">DNA-binding</keyword>
<dbReference type="SMART" id="SM00448">
    <property type="entry name" value="REC"/>
    <property type="match status" value="1"/>
</dbReference>
<dbReference type="InterPro" id="IPR009057">
    <property type="entry name" value="Homeodomain-like_sf"/>
</dbReference>
<dbReference type="SMART" id="SM00342">
    <property type="entry name" value="HTH_ARAC"/>
    <property type="match status" value="1"/>
</dbReference>
<dbReference type="GO" id="GO:0003700">
    <property type="term" value="F:DNA-binding transcription factor activity"/>
    <property type="evidence" value="ECO:0007669"/>
    <property type="project" value="InterPro"/>
</dbReference>
<evidence type="ECO:0000256" key="1">
    <source>
        <dbReference type="ARBA" id="ARBA00023015"/>
    </source>
</evidence>
<dbReference type="KEGG" id="cheb:HH215_01805"/>
<dbReference type="PANTHER" id="PTHR43280:SF28">
    <property type="entry name" value="HTH-TYPE TRANSCRIPTIONAL ACTIVATOR RHAS"/>
    <property type="match status" value="1"/>
</dbReference>
<dbReference type="GO" id="GO:0043565">
    <property type="term" value="F:sequence-specific DNA binding"/>
    <property type="evidence" value="ECO:0007669"/>
    <property type="project" value="InterPro"/>
</dbReference>
<evidence type="ECO:0000256" key="4">
    <source>
        <dbReference type="PROSITE-ProRule" id="PRU00169"/>
    </source>
</evidence>
<protein>
    <submittedName>
        <fullName evidence="7">Response regulator</fullName>
    </submittedName>
</protein>
<dbReference type="Gene3D" id="1.10.10.60">
    <property type="entry name" value="Homeodomain-like"/>
    <property type="match status" value="2"/>
</dbReference>
<sequence>MVNIVVVDDEERIRKGLAKLITQAGREFHVTGIFAGAQELLAGIDAISVDLVITDIKMPVMNGLELIEKLQARYPGLKLAIISGFDDFIFARQALRFGVQDYLLKPVDKAELAKMLYQVRDKLEQEYAMIKENQDERLKLLLFNDAESLPKHIRLEACRQLEQWPLFQDAYAVFVLRGNPRMSHEQMSSVTAAWLPKSVLLEWDERMILIVGIHNSEHADRVRELGQTLLHRLPVNQEARIGGSDVFRGTTWLREAFRQGDQAMQQAWYDAGKRAFSDYARKSRKPHSIKHLLVLLDSEFQEEMALSDYVKAQEAVQRWFRQCIALMPGWNELREGCETVLALIGRYMPEQRNEQEERSVSCEPGHYGNKEIFSSYFLGEVDKLFVLLRQSRQENRVVETVKQYIHQHFSEELELNKLAEEVYLTPSYLSKLFKTETGETITDFLISVRIDRAKDWLREKNALKTYEVGERVGYADPAYFNKVFKKVVGCTPKEFKDRVR</sequence>
<dbReference type="SUPFAM" id="SSF52172">
    <property type="entry name" value="CheY-like"/>
    <property type="match status" value="1"/>
</dbReference>
<evidence type="ECO:0000313" key="8">
    <source>
        <dbReference type="Proteomes" id="UP000502248"/>
    </source>
</evidence>
<dbReference type="InterPro" id="IPR011006">
    <property type="entry name" value="CheY-like_superfamily"/>
</dbReference>
<keyword evidence="1" id="KW-0805">Transcription regulation</keyword>
<dbReference type="PROSITE" id="PS01124">
    <property type="entry name" value="HTH_ARAC_FAMILY_2"/>
    <property type="match status" value="1"/>
</dbReference>
<dbReference type="InterPro" id="IPR018060">
    <property type="entry name" value="HTH_AraC"/>
</dbReference>
<dbReference type="PANTHER" id="PTHR43280">
    <property type="entry name" value="ARAC-FAMILY TRANSCRIPTIONAL REGULATOR"/>
    <property type="match status" value="1"/>
</dbReference>
<feature type="domain" description="HTH araC/xylS-type" evidence="5">
    <location>
        <begin position="399"/>
        <end position="498"/>
    </location>
</feature>
<keyword evidence="4" id="KW-0597">Phosphoprotein</keyword>
<keyword evidence="8" id="KW-1185">Reference proteome</keyword>